<proteinExistence type="inferred from homology"/>
<dbReference type="GO" id="GO:0006096">
    <property type="term" value="P:glycolytic process"/>
    <property type="evidence" value="ECO:0007669"/>
    <property type="project" value="UniProtKB-KW"/>
</dbReference>
<gene>
    <name evidence="13" type="ORF">J0S82_017886</name>
</gene>
<dbReference type="AlphaFoldDB" id="A0A8J6A3U9"/>
<dbReference type="InterPro" id="IPR020831">
    <property type="entry name" value="GlycerAld/Erythrose_P_DH"/>
</dbReference>
<dbReference type="EMBL" id="JAGFMF010011858">
    <property type="protein sequence ID" value="KAG8511080.1"/>
    <property type="molecule type" value="Genomic_DNA"/>
</dbReference>
<dbReference type="Gene3D" id="3.40.50.720">
    <property type="entry name" value="NAD(P)-binding Rossmann-like Domain"/>
    <property type="match status" value="2"/>
</dbReference>
<keyword evidence="11" id="KW-0472">Membrane</keyword>
<organism evidence="13 14">
    <name type="scientific">Galemys pyrenaicus</name>
    <name type="common">Iberian desman</name>
    <name type="synonym">Pyrenean desman</name>
    <dbReference type="NCBI Taxonomy" id="202257"/>
    <lineage>
        <taxon>Eukaryota</taxon>
        <taxon>Metazoa</taxon>
        <taxon>Chordata</taxon>
        <taxon>Craniata</taxon>
        <taxon>Vertebrata</taxon>
        <taxon>Euteleostomi</taxon>
        <taxon>Mammalia</taxon>
        <taxon>Eutheria</taxon>
        <taxon>Laurasiatheria</taxon>
        <taxon>Eulipotyphla</taxon>
        <taxon>Talpidae</taxon>
        <taxon>Galemys</taxon>
    </lineage>
</organism>
<dbReference type="SMART" id="SM00846">
    <property type="entry name" value="Gp_dh_N"/>
    <property type="match status" value="1"/>
</dbReference>
<comment type="caution">
    <text evidence="13">The sequence shown here is derived from an EMBL/GenBank/DDBJ whole genome shotgun (WGS) entry which is preliminary data.</text>
</comment>
<feature type="compositionally biased region" description="Basic and acidic residues" evidence="10">
    <location>
        <begin position="94"/>
        <end position="127"/>
    </location>
</feature>
<feature type="region of interest" description="Disordered" evidence="10">
    <location>
        <begin position="93"/>
        <end position="127"/>
    </location>
</feature>
<keyword evidence="11" id="KW-1133">Transmembrane helix</keyword>
<evidence type="ECO:0000256" key="2">
    <source>
        <dbReference type="ARBA" id="ARBA00007406"/>
    </source>
</evidence>
<evidence type="ECO:0000256" key="4">
    <source>
        <dbReference type="ARBA" id="ARBA00021022"/>
    </source>
</evidence>
<reference evidence="13" key="1">
    <citation type="journal article" date="2021" name="Evol. Appl.">
        <title>The genome of the Pyrenean desman and the effects of bottlenecks and inbreeding on the genomic landscape of an endangered species.</title>
        <authorList>
            <person name="Escoda L."/>
            <person name="Castresana J."/>
        </authorList>
    </citation>
    <scope>NUCLEOTIDE SEQUENCE</scope>
    <source>
        <strain evidence="13">IBE-C5619</strain>
    </source>
</reference>
<sequence length="475" mass="51393">MGLCWAKTDRVHYLHSHTSACMGKPIASIKVPANSQWLQGPASHSSAGAESELLVVGEDCELGCDRGQTPARRNWVQYVLTYEGGEKQLVSEVEAEKPDLSPAEHGDLKKPDQSESARGGGEPEKTHARARWGLAMHCPSEFTNPSTTAAFKEQGGISEGYCFKTPGPFSELYVMTVVLLTMTLAMCLAGWPPLLMQSQMSLKQQVKVNMREFGWMGHLVTRTPFNSRKVDTVGIDDPLTGVNYMVYMLKYDSTHGKFNGTGKAEERKSHLRKFHLPGTRSWCQICCGPTGIFAALGKAGAHLKVGAMRVMISAPSVHTPTFVMGMRSTTSSRLSATSPAPGSPAEDIRDNLGIMEGLVTTVPTISVSQKVVGGPGAAQNIIPLLLVPPRLWASYQIQGRQESGAAGPLKDIPRDAAEAQVASCNHSSDAHSCTFNAQTGTALSDHSVELISWYENEFSHSNRVVDIMVSMCSKE</sequence>
<evidence type="ECO:0000256" key="8">
    <source>
        <dbReference type="ARBA" id="ARBA00023152"/>
    </source>
</evidence>
<comment type="catalytic activity">
    <reaction evidence="9">
        <text>D-glyceraldehyde 3-phosphate + phosphate + NAD(+) = (2R)-3-phospho-glyceroyl phosphate + NADH + H(+)</text>
        <dbReference type="Rhea" id="RHEA:10300"/>
        <dbReference type="ChEBI" id="CHEBI:15378"/>
        <dbReference type="ChEBI" id="CHEBI:43474"/>
        <dbReference type="ChEBI" id="CHEBI:57540"/>
        <dbReference type="ChEBI" id="CHEBI:57604"/>
        <dbReference type="ChEBI" id="CHEBI:57945"/>
        <dbReference type="ChEBI" id="CHEBI:59776"/>
        <dbReference type="EC" id="1.2.1.12"/>
    </reaction>
</comment>
<name>A0A8J6A3U9_GALPY</name>
<dbReference type="GO" id="GO:0004365">
    <property type="term" value="F:glyceraldehyde-3-phosphate dehydrogenase (NAD+) (phosphorylating) activity"/>
    <property type="evidence" value="ECO:0007669"/>
    <property type="project" value="UniProtKB-EC"/>
</dbReference>
<evidence type="ECO:0000256" key="11">
    <source>
        <dbReference type="SAM" id="Phobius"/>
    </source>
</evidence>
<dbReference type="Proteomes" id="UP000700334">
    <property type="component" value="Unassembled WGS sequence"/>
</dbReference>
<accession>A0A8J6A3U9</accession>
<dbReference type="PANTHER" id="PTHR10836:SF111">
    <property type="entry name" value="GLYCERALDEHYDE-3-PHOSPHATE DEHYDROGENASE"/>
    <property type="match status" value="1"/>
</dbReference>
<dbReference type="GO" id="GO:0051287">
    <property type="term" value="F:NAD binding"/>
    <property type="evidence" value="ECO:0007669"/>
    <property type="project" value="InterPro"/>
</dbReference>
<keyword evidence="11" id="KW-0812">Transmembrane</keyword>
<evidence type="ECO:0000256" key="7">
    <source>
        <dbReference type="ARBA" id="ARBA00023027"/>
    </source>
</evidence>
<evidence type="ECO:0000256" key="3">
    <source>
        <dbReference type="ARBA" id="ARBA00013119"/>
    </source>
</evidence>
<dbReference type="GO" id="GO:0005829">
    <property type="term" value="C:cytosol"/>
    <property type="evidence" value="ECO:0007669"/>
    <property type="project" value="TreeGrafter"/>
</dbReference>
<keyword evidence="6" id="KW-0560">Oxidoreductase</keyword>
<dbReference type="EC" id="1.2.1.12" evidence="3"/>
<keyword evidence="8" id="KW-0324">Glycolysis</keyword>
<dbReference type="SUPFAM" id="SSF55347">
    <property type="entry name" value="Glyceraldehyde-3-phosphate dehydrogenase-like, C-terminal domain"/>
    <property type="match status" value="1"/>
</dbReference>
<feature type="transmembrane region" description="Helical" evidence="11">
    <location>
        <begin position="172"/>
        <end position="195"/>
    </location>
</feature>
<evidence type="ECO:0000256" key="6">
    <source>
        <dbReference type="ARBA" id="ARBA00023002"/>
    </source>
</evidence>
<evidence type="ECO:0000259" key="12">
    <source>
        <dbReference type="SMART" id="SM00846"/>
    </source>
</evidence>
<keyword evidence="7" id="KW-0520">NAD</keyword>
<dbReference type="Pfam" id="PF00044">
    <property type="entry name" value="Gp_dh_N"/>
    <property type="match status" value="1"/>
</dbReference>
<evidence type="ECO:0000313" key="14">
    <source>
        <dbReference type="Proteomes" id="UP000700334"/>
    </source>
</evidence>
<protein>
    <recommendedName>
        <fullName evidence="4">Glyceraldehyde-3-phosphate dehydrogenase</fullName>
        <ecNumber evidence="3">1.2.1.12</ecNumber>
    </recommendedName>
</protein>
<dbReference type="SUPFAM" id="SSF51735">
    <property type="entry name" value="NAD(P)-binding Rossmann-fold domains"/>
    <property type="match status" value="1"/>
</dbReference>
<evidence type="ECO:0000256" key="9">
    <source>
        <dbReference type="ARBA" id="ARBA00047698"/>
    </source>
</evidence>
<dbReference type="InterPro" id="IPR020828">
    <property type="entry name" value="GlycerAld_3-P_DH_NAD(P)-bd"/>
</dbReference>
<evidence type="ECO:0000256" key="5">
    <source>
        <dbReference type="ARBA" id="ARBA00022490"/>
    </source>
</evidence>
<comment type="pathway">
    <text evidence="1">Carbohydrate degradation; glycolysis; pyruvate from D-glyceraldehyde 3-phosphate: step 1/5.</text>
</comment>
<dbReference type="PANTHER" id="PTHR10836">
    <property type="entry name" value="GLYCERALDEHYDE 3-PHOSPHATE DEHYDROGENASE"/>
    <property type="match status" value="1"/>
</dbReference>
<comment type="similarity">
    <text evidence="2">Belongs to the glyceraldehyde-3-phosphate dehydrogenase family.</text>
</comment>
<dbReference type="Gene3D" id="3.30.360.10">
    <property type="entry name" value="Dihydrodipicolinate Reductase, domain 2"/>
    <property type="match status" value="2"/>
</dbReference>
<keyword evidence="5" id="KW-0963">Cytoplasm</keyword>
<keyword evidence="14" id="KW-1185">Reference proteome</keyword>
<evidence type="ECO:0000256" key="10">
    <source>
        <dbReference type="SAM" id="MobiDB-lite"/>
    </source>
</evidence>
<evidence type="ECO:0000256" key="1">
    <source>
        <dbReference type="ARBA" id="ARBA00004869"/>
    </source>
</evidence>
<dbReference type="OrthoDB" id="9620457at2759"/>
<feature type="domain" description="Glyceraldehyde 3-phosphate dehydrogenase NAD(P) binding" evidence="12">
    <location>
        <begin position="206"/>
        <end position="339"/>
    </location>
</feature>
<dbReference type="InterPro" id="IPR036291">
    <property type="entry name" value="NAD(P)-bd_dom_sf"/>
</dbReference>
<evidence type="ECO:0000313" key="13">
    <source>
        <dbReference type="EMBL" id="KAG8511080.1"/>
    </source>
</evidence>